<evidence type="ECO:0000259" key="1">
    <source>
        <dbReference type="Pfam" id="PF12728"/>
    </source>
</evidence>
<sequence length="69" mass="7993">MDNKVEHWVSSKEIAEHLGINKDTLHRWIKNKSIPCHRVGRLWKFKISEIDEWIKNGGGANADKNKGVE</sequence>
<dbReference type="Gene3D" id="1.10.10.10">
    <property type="entry name" value="Winged helix-like DNA-binding domain superfamily/Winged helix DNA-binding domain"/>
    <property type="match status" value="1"/>
</dbReference>
<evidence type="ECO:0000313" key="3">
    <source>
        <dbReference type="Proteomes" id="UP000422997"/>
    </source>
</evidence>
<dbReference type="GO" id="GO:0003677">
    <property type="term" value="F:DNA binding"/>
    <property type="evidence" value="ECO:0007669"/>
    <property type="project" value="InterPro"/>
</dbReference>
<evidence type="ECO:0000313" key="2">
    <source>
        <dbReference type="EMBL" id="QGU80246.1"/>
    </source>
</evidence>
<dbReference type="InterPro" id="IPR010093">
    <property type="entry name" value="SinI_DNA-bd"/>
</dbReference>
<dbReference type="Proteomes" id="UP000422997">
    <property type="component" value="Chromosome"/>
</dbReference>
<protein>
    <recommendedName>
        <fullName evidence="1">Helix-turn-helix domain-containing protein</fullName>
    </recommendedName>
</protein>
<dbReference type="SUPFAM" id="SSF46955">
    <property type="entry name" value="Putative DNA-binding domain"/>
    <property type="match status" value="1"/>
</dbReference>
<dbReference type="AlphaFoldDB" id="A0AB37D9C8"/>
<dbReference type="InterPro" id="IPR036388">
    <property type="entry name" value="WH-like_DNA-bd_sf"/>
</dbReference>
<feature type="domain" description="Helix-turn-helix" evidence="1">
    <location>
        <begin position="8"/>
        <end position="56"/>
    </location>
</feature>
<dbReference type="InterPro" id="IPR009061">
    <property type="entry name" value="DNA-bd_dom_put_sf"/>
</dbReference>
<name>A0AB37D9C8_STRSL</name>
<dbReference type="NCBIfam" id="TIGR01764">
    <property type="entry name" value="excise"/>
    <property type="match status" value="1"/>
</dbReference>
<dbReference type="EMBL" id="CP018187">
    <property type="protein sequence ID" value="QGU80246.1"/>
    <property type="molecule type" value="Genomic_DNA"/>
</dbReference>
<proteinExistence type="predicted"/>
<dbReference type="Pfam" id="PF12728">
    <property type="entry name" value="HTH_17"/>
    <property type="match status" value="1"/>
</dbReference>
<dbReference type="InterPro" id="IPR041657">
    <property type="entry name" value="HTH_17"/>
</dbReference>
<dbReference type="RefSeq" id="WP_084870157.1">
    <property type="nucleotide sequence ID" value="NZ_CP018187.1"/>
</dbReference>
<organism evidence="2 3">
    <name type="scientific">Streptococcus salivarius</name>
    <dbReference type="NCBI Taxonomy" id="1304"/>
    <lineage>
        <taxon>Bacteria</taxon>
        <taxon>Bacillati</taxon>
        <taxon>Bacillota</taxon>
        <taxon>Bacilli</taxon>
        <taxon>Lactobacillales</taxon>
        <taxon>Streptococcaceae</taxon>
        <taxon>Streptococcus</taxon>
    </lineage>
</organism>
<reference evidence="2 3" key="1">
    <citation type="submission" date="2016-11" db="EMBL/GenBank/DDBJ databases">
        <title>The potential of Streptococcus salivarius to inhibit the production of volatile sulphur compounds in the oral cavity.</title>
        <authorList>
            <person name="Sun L."/>
            <person name="Li Z."/>
            <person name="Jin D."/>
            <person name="Zhao H."/>
        </authorList>
    </citation>
    <scope>NUCLEOTIDE SEQUENCE [LARGE SCALE GENOMIC DNA]</scope>
    <source>
        <strain evidence="2 3">ICDC2</strain>
    </source>
</reference>
<gene>
    <name evidence="2" type="ORF">BSR19_03505</name>
</gene>
<accession>A0AB37D9C8</accession>